<dbReference type="EMBL" id="JBHSGV010000004">
    <property type="protein sequence ID" value="MFC4747907.1"/>
    <property type="molecule type" value="Genomic_DNA"/>
</dbReference>
<dbReference type="Pfam" id="PF19081">
    <property type="entry name" value="Ig_7"/>
    <property type="match status" value="4"/>
</dbReference>
<dbReference type="PANTHER" id="PTHR35580:SF1">
    <property type="entry name" value="PHYTASE-LIKE DOMAIN-CONTAINING PROTEIN"/>
    <property type="match status" value="1"/>
</dbReference>
<name>A0ABV9PF29_9FLAO</name>
<comment type="caution">
    <text evidence="3">The sequence shown here is derived from an EMBL/GenBank/DDBJ whole genome shotgun (WGS) entry which is preliminary data.</text>
</comment>
<gene>
    <name evidence="3" type="ORF">ACFO5S_10635</name>
</gene>
<dbReference type="InterPro" id="IPR013783">
    <property type="entry name" value="Ig-like_fold"/>
</dbReference>
<accession>A0ABV9PF29</accession>
<dbReference type="Proteomes" id="UP001595935">
    <property type="component" value="Unassembled WGS sequence"/>
</dbReference>
<dbReference type="SUPFAM" id="SSF101898">
    <property type="entry name" value="NHL repeat"/>
    <property type="match status" value="1"/>
</dbReference>
<feature type="domain" description="Ig-like" evidence="1">
    <location>
        <begin position="951"/>
        <end position="1022"/>
    </location>
</feature>
<feature type="domain" description="Ig-like" evidence="1">
    <location>
        <begin position="1104"/>
        <end position="1173"/>
    </location>
</feature>
<evidence type="ECO:0000259" key="1">
    <source>
        <dbReference type="Pfam" id="PF19081"/>
    </source>
</evidence>
<evidence type="ECO:0000259" key="2">
    <source>
        <dbReference type="Pfam" id="PF25778"/>
    </source>
</evidence>
<dbReference type="Pfam" id="PF06739">
    <property type="entry name" value="SBBP"/>
    <property type="match status" value="1"/>
</dbReference>
<dbReference type="InterPro" id="IPR052918">
    <property type="entry name" value="Motility_Chemotaxis_Reg"/>
</dbReference>
<proteinExistence type="predicted"/>
<reference evidence="4" key="1">
    <citation type="journal article" date="2019" name="Int. J. Syst. Evol. Microbiol.">
        <title>The Global Catalogue of Microorganisms (GCM) 10K type strain sequencing project: providing services to taxonomists for standard genome sequencing and annotation.</title>
        <authorList>
            <consortium name="The Broad Institute Genomics Platform"/>
            <consortium name="The Broad Institute Genome Sequencing Center for Infectious Disease"/>
            <person name="Wu L."/>
            <person name="Ma J."/>
        </authorList>
    </citation>
    <scope>NUCLEOTIDE SEQUENCE [LARGE SCALE GENOMIC DNA]</scope>
    <source>
        <strain evidence="4">WYCCWR 13023</strain>
    </source>
</reference>
<feature type="domain" description="Ig-like" evidence="1">
    <location>
        <begin position="876"/>
        <end position="946"/>
    </location>
</feature>
<dbReference type="PANTHER" id="PTHR35580">
    <property type="entry name" value="CELL SURFACE GLYCOPROTEIN (S-LAYER PROTEIN)-LIKE PROTEIN"/>
    <property type="match status" value="1"/>
</dbReference>
<protein>
    <submittedName>
        <fullName evidence="3">T9SS type B sorting domain-containing protein</fullName>
    </submittedName>
</protein>
<evidence type="ECO:0000313" key="3">
    <source>
        <dbReference type="EMBL" id="MFC4747907.1"/>
    </source>
</evidence>
<dbReference type="InterPro" id="IPR057708">
    <property type="entry name" value="DUF7948"/>
</dbReference>
<feature type="domain" description="DUF7948" evidence="2">
    <location>
        <begin position="27"/>
        <end position="260"/>
    </location>
</feature>
<dbReference type="InterPro" id="IPR026341">
    <property type="entry name" value="T9SS_type_B"/>
</dbReference>
<dbReference type="Pfam" id="PF13585">
    <property type="entry name" value="CHU_C"/>
    <property type="match status" value="1"/>
</dbReference>
<evidence type="ECO:0000313" key="4">
    <source>
        <dbReference type="Proteomes" id="UP001595935"/>
    </source>
</evidence>
<dbReference type="RefSeq" id="WP_213257904.1">
    <property type="nucleotide sequence ID" value="NZ_JAGYWA010000004.1"/>
</dbReference>
<sequence length="1347" mass="149863">MNQKLLFIFLIITVQLFSQNKNQAIGFKENKGQIRDQKGKTNNDVKYLLNSNGLNVQLKTNGFSYDIYEVKKTPNPHSHTSKTLPDRIPEKDNTEYDLEYLFHRVDIDFVNSNSKVEFITDQESKDFDNYYNVPNKPEGIIGVHQYKQITYKNIYPNIDVVFTIPQDLKKVVEYNFVIHPKGKISDIQLKFNGAETNLIDNKIQMNVRFGKMEETLPTSWIEEKGNKKEIAVTYNKIKKNVYGFNTSNSIRGKTVIIDPVPIRLWGTYYGGAEFDYGNSIFTKDDFVYMAGVTYSKNNIASNGAFQTSLTVRADFDAFFAKFNPDGTRVWGTYYGGSYMDQIFKIKVTDLDNIFIVGKSLSPTNISTPLSHQPVKSRYFDGFIAKFDSNGIREWGTYYGGLINESINSILIDSNENFYIFGETSSKENISTPNSHQINAGNLINDTPDGFIAKFNTSGIRQWATYYGGSDIDGILDAEFDSDGNIIVLGSSRSNNNISSVNSYQETNHKLDGFLAKFTPNGNRVWGTYFGGEGDDYFANIGLDSNDNIYSFGETNSLLNISNSGVFQENFIQNALSKSGCIYKFNPDGYKIWGSYFFPETLGGSVTKNGSLYFTGRDEGGFSVTPNAYQENKNTGTESYLVKFNTDGQREWATYFGGEMADNALTTYVDNKSNIYLAGATNSSTNIATPDTYQPNLYPRINSYTPNTADAFLIKFQDCLSNPMATSNSPVCIGKALELKASGGTNYSWTGPNGFTSTDQNPTISNATAINSGEYRCTITGTQGCDDTKKINVVIGDIEAPVPDLATLPTITGDCNTIVNIVPTSTDVCAGAIIGTTTNPLSYSLPGTYIIVWNYDDGNGNISHQNQTVTIISQPLPTTNSPQSFCIQQNATLNNISITGQNIKWYDALTAGSLLPNTTLLQNGKTYYASQTVNGCESERTSVSIDIQNTPAPTGNTNQQICSGNNPTLENLEITGASIKWYNALTNGNLLTEATNLVDGKTYYASQTINTCEGPRLGITVSIVNMPSAPVLNGNTKFCKKENTKLSDIIMLGQNIKWYDTAFSASTLPNTTLLEDNRTYYASQTIGCEGDRTPVLVRVYNTELPTGKNNQEFCIDQIATIEDLNINGTNLKWYDAASSGDILVETTLLQSRIYYVTQTLNNCESERFAITVKVQDTQNPIADSPQQFCIQKNAKISDIKINGQNTKWYESSSSSITLAESTLLENGITYYTSQTINNCESDRIPVTINILEATTGDCINFVEELPYPKFFTPNNDSFNDYWTIDFAYLAPNTGIRIYDRYGKLIKELGKNTSWDGNYLGEEQPPSDYWFVVTRLNGKEYRGHFSLKR</sequence>
<dbReference type="InterPro" id="IPR044023">
    <property type="entry name" value="Ig_7"/>
</dbReference>
<dbReference type="Pfam" id="PF25778">
    <property type="entry name" value="DUF7948"/>
    <property type="match status" value="1"/>
</dbReference>
<dbReference type="InterPro" id="IPR010620">
    <property type="entry name" value="SBBP_repeat"/>
</dbReference>
<organism evidence="3 4">
    <name type="scientific">Flavobacterium branchiicola</name>
    <dbReference type="NCBI Taxonomy" id="1114875"/>
    <lineage>
        <taxon>Bacteria</taxon>
        <taxon>Pseudomonadati</taxon>
        <taxon>Bacteroidota</taxon>
        <taxon>Flavobacteriia</taxon>
        <taxon>Flavobacteriales</taxon>
        <taxon>Flavobacteriaceae</taxon>
        <taxon>Flavobacterium</taxon>
    </lineage>
</organism>
<keyword evidence="4" id="KW-1185">Reference proteome</keyword>
<feature type="domain" description="Ig-like" evidence="1">
    <location>
        <begin position="1026"/>
        <end position="1098"/>
    </location>
</feature>
<dbReference type="NCBIfam" id="TIGR04131">
    <property type="entry name" value="Bac_Flav_CTERM"/>
    <property type="match status" value="1"/>
</dbReference>
<dbReference type="Gene3D" id="2.60.40.10">
    <property type="entry name" value="Immunoglobulins"/>
    <property type="match status" value="1"/>
</dbReference>